<evidence type="ECO:0000313" key="3">
    <source>
        <dbReference type="Proteomes" id="UP000265703"/>
    </source>
</evidence>
<reference evidence="2 3" key="1">
    <citation type="submission" date="2018-06" db="EMBL/GenBank/DDBJ databases">
        <title>Comparative genomics reveals the genomic features of Rhizophagus irregularis, R. cerebriforme, R. diaphanum and Gigaspora rosea, and their symbiotic lifestyle signature.</title>
        <authorList>
            <person name="Morin E."/>
            <person name="San Clemente H."/>
            <person name="Chen E.C.H."/>
            <person name="De La Providencia I."/>
            <person name="Hainaut M."/>
            <person name="Kuo A."/>
            <person name="Kohler A."/>
            <person name="Murat C."/>
            <person name="Tang N."/>
            <person name="Roy S."/>
            <person name="Loubradou J."/>
            <person name="Henrissat B."/>
            <person name="Grigoriev I.V."/>
            <person name="Corradi N."/>
            <person name="Roux C."/>
            <person name="Martin F.M."/>
        </authorList>
    </citation>
    <scope>NUCLEOTIDE SEQUENCE [LARGE SCALE GENOMIC DNA]</scope>
    <source>
        <strain evidence="2 3">DAOM 227022</strain>
    </source>
</reference>
<comment type="caution">
    <text evidence="2">The sequence shown here is derived from an EMBL/GenBank/DDBJ whole genome shotgun (WGS) entry which is preliminary data.</text>
</comment>
<gene>
    <name evidence="2" type="ORF">C1645_830786</name>
</gene>
<name>A0A397SLD6_9GLOM</name>
<dbReference type="EMBL" id="QKYT01000426">
    <property type="protein sequence ID" value="RIA85436.1"/>
    <property type="molecule type" value="Genomic_DNA"/>
</dbReference>
<dbReference type="STRING" id="658196.A0A397SLD6"/>
<accession>A0A397SLD6</accession>
<sequence>MVEQQTENTEDILSLMEEVINDTNDTIKDANDRTKTAKDTDANDRIKTTEETLSLVMNNLKDTNNHIKFLSNYRDWIRRFINKLVSKLGETEWYKVNDVIDDAEDNDADIGQYDCIKYLENILNGVKKFMLLFEMKDKSNTTFHSNGQRMKEAKAQLNDPFPDDLK</sequence>
<keyword evidence="3" id="KW-1185">Reference proteome</keyword>
<proteinExistence type="predicted"/>
<dbReference type="Proteomes" id="UP000265703">
    <property type="component" value="Unassembled WGS sequence"/>
</dbReference>
<protein>
    <submittedName>
        <fullName evidence="2">Uncharacterized protein</fullName>
    </submittedName>
</protein>
<evidence type="ECO:0000256" key="1">
    <source>
        <dbReference type="SAM" id="MobiDB-lite"/>
    </source>
</evidence>
<organism evidence="2 3">
    <name type="scientific">Glomus cerebriforme</name>
    <dbReference type="NCBI Taxonomy" id="658196"/>
    <lineage>
        <taxon>Eukaryota</taxon>
        <taxon>Fungi</taxon>
        <taxon>Fungi incertae sedis</taxon>
        <taxon>Mucoromycota</taxon>
        <taxon>Glomeromycotina</taxon>
        <taxon>Glomeromycetes</taxon>
        <taxon>Glomerales</taxon>
        <taxon>Glomeraceae</taxon>
        <taxon>Glomus</taxon>
    </lineage>
</organism>
<dbReference type="AlphaFoldDB" id="A0A397SLD6"/>
<evidence type="ECO:0000313" key="2">
    <source>
        <dbReference type="EMBL" id="RIA85436.1"/>
    </source>
</evidence>
<feature type="region of interest" description="Disordered" evidence="1">
    <location>
        <begin position="143"/>
        <end position="166"/>
    </location>
</feature>
<dbReference type="OrthoDB" id="2352786at2759"/>